<feature type="domain" description="NB-ARC" evidence="7">
    <location>
        <begin position="160"/>
        <end position="329"/>
    </location>
</feature>
<accession>A0A251JEE8</accession>
<proteinExistence type="inferred from homology"/>
<evidence type="ECO:0000256" key="4">
    <source>
        <dbReference type="ARBA" id="ARBA00022741"/>
    </source>
</evidence>
<comment type="similarity">
    <text evidence="1">Belongs to the disease resistance NB-LRR family.</text>
</comment>
<feature type="domain" description="Disease resistance R13L4/SHOC-2-like LRR" evidence="9">
    <location>
        <begin position="567"/>
        <end position="775"/>
    </location>
</feature>
<gene>
    <name evidence="10" type="ORF">MANES_16G052200</name>
</gene>
<name>A0A251JEE8_MANES</name>
<reference evidence="10" key="1">
    <citation type="submission" date="2016-02" db="EMBL/GenBank/DDBJ databases">
        <title>WGS assembly of Manihot esculenta.</title>
        <authorList>
            <person name="Bredeson J.V."/>
            <person name="Prochnik S.E."/>
            <person name="Lyons J.B."/>
            <person name="Schmutz J."/>
            <person name="Grimwood J."/>
            <person name="Vrebalov J."/>
            <person name="Bart R.S."/>
            <person name="Amuge T."/>
            <person name="Ferguson M.E."/>
            <person name="Green R."/>
            <person name="Putnam N."/>
            <person name="Stites J."/>
            <person name="Rounsley S."/>
            <person name="Rokhsar D.S."/>
        </authorList>
    </citation>
    <scope>NUCLEOTIDE SEQUENCE [LARGE SCALE GENOMIC DNA]</scope>
    <source>
        <tissue evidence="10">Leaf</tissue>
    </source>
</reference>
<keyword evidence="6" id="KW-0067">ATP-binding</keyword>
<dbReference type="InterPro" id="IPR058922">
    <property type="entry name" value="WHD_DRP"/>
</dbReference>
<protein>
    <submittedName>
        <fullName evidence="10">Uncharacterized protein</fullName>
    </submittedName>
</protein>
<keyword evidence="5" id="KW-0611">Plant defense</keyword>
<dbReference type="Pfam" id="PF23559">
    <property type="entry name" value="WHD_DRP"/>
    <property type="match status" value="1"/>
</dbReference>
<dbReference type="InterPro" id="IPR032675">
    <property type="entry name" value="LRR_dom_sf"/>
</dbReference>
<dbReference type="InterPro" id="IPR042197">
    <property type="entry name" value="Apaf_helical"/>
</dbReference>
<dbReference type="STRING" id="3983.A0A251JEE8"/>
<dbReference type="Gene3D" id="3.40.50.300">
    <property type="entry name" value="P-loop containing nucleotide triphosphate hydrolases"/>
    <property type="match status" value="1"/>
</dbReference>
<dbReference type="InterPro" id="IPR055414">
    <property type="entry name" value="LRR_R13L4/SHOC2-like"/>
</dbReference>
<dbReference type="PANTHER" id="PTHR33463">
    <property type="entry name" value="NB-ARC DOMAIN-CONTAINING PROTEIN-RELATED"/>
    <property type="match status" value="1"/>
</dbReference>
<dbReference type="GO" id="GO:0005524">
    <property type="term" value="F:ATP binding"/>
    <property type="evidence" value="ECO:0007669"/>
    <property type="project" value="UniProtKB-KW"/>
</dbReference>
<evidence type="ECO:0000313" key="10">
    <source>
        <dbReference type="EMBL" id="OAY26499.1"/>
    </source>
</evidence>
<evidence type="ECO:0000256" key="1">
    <source>
        <dbReference type="ARBA" id="ARBA00008894"/>
    </source>
</evidence>
<dbReference type="FunFam" id="1.10.10.10:FF:000322">
    <property type="entry name" value="Probable disease resistance protein At1g63360"/>
    <property type="match status" value="1"/>
</dbReference>
<dbReference type="SUPFAM" id="SSF52540">
    <property type="entry name" value="P-loop containing nucleoside triphosphate hydrolases"/>
    <property type="match status" value="1"/>
</dbReference>
<dbReference type="Pfam" id="PF23598">
    <property type="entry name" value="LRR_14"/>
    <property type="match status" value="1"/>
</dbReference>
<dbReference type="GO" id="GO:0006952">
    <property type="term" value="P:defense response"/>
    <property type="evidence" value="ECO:0007669"/>
    <property type="project" value="UniProtKB-KW"/>
</dbReference>
<dbReference type="EMBL" id="CM004402">
    <property type="protein sequence ID" value="OAY26498.1"/>
    <property type="molecule type" value="Genomic_DNA"/>
</dbReference>
<dbReference type="PANTHER" id="PTHR33463:SF204">
    <property type="entry name" value="NB-ARC DOMAIN-CONTAINING PROTEIN"/>
    <property type="match status" value="1"/>
</dbReference>
<dbReference type="SUPFAM" id="SSF52058">
    <property type="entry name" value="L domain-like"/>
    <property type="match status" value="1"/>
</dbReference>
<evidence type="ECO:0000256" key="2">
    <source>
        <dbReference type="ARBA" id="ARBA00022614"/>
    </source>
</evidence>
<dbReference type="InterPro" id="IPR050905">
    <property type="entry name" value="Plant_NBS-LRR"/>
</dbReference>
<keyword evidence="3" id="KW-0677">Repeat</keyword>
<sequence>MSVTDLWTPIKDVATCFWGCTTSNIEYIRDLEKNLESLRYLVYDLNGKNEDVGEAIKIGGGLQLKNKNEVKAWQQRAQDRGKKAEKILEKGDLLLKKKQGCCSKLCHCFFKYKLGVTVSEEIDEVKGVIDDRRNFQLDFVLPPNALVDKLDVKPTVGSDSTFEKVWEYIEDPSVGMIAIYGMGGVGKTTLLKKINNKFLDAHHGFDAVIWVVVSENEGLGKVQEAVRSKLNIVNELWEGKNEDSRAAYIRRILETKKFLLLLDDQRNQLELLKAGVPLLDNTVAGSKVVFTTRSEDVIGKVKDVCGRTKTMKRIKVECLTSEDSLQLFAMNFDYDIFADEEVAKHAKDVVEECKGLPLALITIGRAMASKRDSEAWQHAVTQLRGYPTQFPGMRLDVFPKLRFSYDNLSDDVHNKCFLYCSLFPEDYEINKRQLINLWIGEGFIKDFGNIHQARNHGVDIIENLKLACLLESCESKDHIKMHDVLRDMASWLICDEGENQQKVLMQRDPEWIRAQGLAKWRKALAISLWGPYFKDLQTETEFSRCQTLIVRETKLRKLPRGFFFNALQVLDLSHNQNLTELPVEIKNLIRLQHLDISYTDIKELPIEVKFLSNLKILLMNDTKKLELLPPDVIPHLSSLQVFSKVKSPFFKEAALLEELNRLEKLICLGITLRTMNSINYLLNSPELQRLIFYLTVTECHGLPLLNISAMQHLETLEIRACHSLEEIKIFPDQLTLTMQDCFSNLSHVAFQDCPVKNVTWLIYARRLQTLELDDCHSIAGVIGDRFDLTEIDETQPIFSNLKHLSLRYLPMLQTICSRVLPFPHLTTIEVYDCPNLRKLPFDSSSARNCLKEIRGEESWWNGLNWDDPQLRKVFTPKFVK</sequence>
<dbReference type="GO" id="GO:0043531">
    <property type="term" value="F:ADP binding"/>
    <property type="evidence" value="ECO:0007669"/>
    <property type="project" value="InterPro"/>
</dbReference>
<feature type="domain" description="Disease resistance protein winged helix" evidence="8">
    <location>
        <begin position="422"/>
        <end position="489"/>
    </location>
</feature>
<dbReference type="FunFam" id="3.40.50.300:FF:001091">
    <property type="entry name" value="Probable disease resistance protein At1g61300"/>
    <property type="match status" value="1"/>
</dbReference>
<organism evidence="10">
    <name type="scientific">Manihot esculenta</name>
    <name type="common">Cassava</name>
    <name type="synonym">Jatropha manihot</name>
    <dbReference type="NCBI Taxonomy" id="3983"/>
    <lineage>
        <taxon>Eukaryota</taxon>
        <taxon>Viridiplantae</taxon>
        <taxon>Streptophyta</taxon>
        <taxon>Embryophyta</taxon>
        <taxon>Tracheophyta</taxon>
        <taxon>Spermatophyta</taxon>
        <taxon>Magnoliopsida</taxon>
        <taxon>eudicotyledons</taxon>
        <taxon>Gunneridae</taxon>
        <taxon>Pentapetalae</taxon>
        <taxon>rosids</taxon>
        <taxon>fabids</taxon>
        <taxon>Malpighiales</taxon>
        <taxon>Euphorbiaceae</taxon>
        <taxon>Crotonoideae</taxon>
        <taxon>Manihoteae</taxon>
        <taxon>Manihot</taxon>
    </lineage>
</organism>
<evidence type="ECO:0000259" key="9">
    <source>
        <dbReference type="Pfam" id="PF23598"/>
    </source>
</evidence>
<evidence type="ECO:0000259" key="8">
    <source>
        <dbReference type="Pfam" id="PF23559"/>
    </source>
</evidence>
<dbReference type="Gene3D" id="1.10.8.430">
    <property type="entry name" value="Helical domain of apoptotic protease-activating factors"/>
    <property type="match status" value="1"/>
</dbReference>
<evidence type="ECO:0000256" key="3">
    <source>
        <dbReference type="ARBA" id="ARBA00022737"/>
    </source>
</evidence>
<dbReference type="Gene3D" id="1.10.10.10">
    <property type="entry name" value="Winged helix-like DNA-binding domain superfamily/Winged helix DNA-binding domain"/>
    <property type="match status" value="1"/>
</dbReference>
<dbReference type="AlphaFoldDB" id="A0A251JEE8"/>
<keyword evidence="2" id="KW-0433">Leucine-rich repeat</keyword>
<dbReference type="PRINTS" id="PR00364">
    <property type="entry name" value="DISEASERSIST"/>
</dbReference>
<dbReference type="Gene3D" id="3.80.10.10">
    <property type="entry name" value="Ribonuclease Inhibitor"/>
    <property type="match status" value="2"/>
</dbReference>
<dbReference type="InterPro" id="IPR027417">
    <property type="entry name" value="P-loop_NTPase"/>
</dbReference>
<dbReference type="InterPro" id="IPR036388">
    <property type="entry name" value="WH-like_DNA-bd_sf"/>
</dbReference>
<dbReference type="OrthoDB" id="851866at2759"/>
<dbReference type="Pfam" id="PF00931">
    <property type="entry name" value="NB-ARC"/>
    <property type="match status" value="1"/>
</dbReference>
<evidence type="ECO:0000256" key="6">
    <source>
        <dbReference type="ARBA" id="ARBA00022840"/>
    </source>
</evidence>
<dbReference type="EMBL" id="CM004402">
    <property type="protein sequence ID" value="OAY26499.1"/>
    <property type="molecule type" value="Genomic_DNA"/>
</dbReference>
<evidence type="ECO:0000259" key="7">
    <source>
        <dbReference type="Pfam" id="PF00931"/>
    </source>
</evidence>
<evidence type="ECO:0000256" key="5">
    <source>
        <dbReference type="ARBA" id="ARBA00022821"/>
    </source>
</evidence>
<dbReference type="InterPro" id="IPR002182">
    <property type="entry name" value="NB-ARC"/>
</dbReference>
<keyword evidence="4" id="KW-0547">Nucleotide-binding</keyword>